<dbReference type="Gene3D" id="3.40.50.720">
    <property type="entry name" value="NAD(P)-binding Rossmann-like Domain"/>
    <property type="match status" value="1"/>
</dbReference>
<dbReference type="Gene3D" id="3.90.180.10">
    <property type="entry name" value="Medium-chain alcohol dehydrogenases, catalytic domain"/>
    <property type="match status" value="1"/>
</dbReference>
<gene>
    <name evidence="6" type="ORF">GCM10023147_24570</name>
</gene>
<evidence type="ECO:0000256" key="2">
    <source>
        <dbReference type="ARBA" id="ARBA00008072"/>
    </source>
</evidence>
<sequence>MRAMVYHAPGETRWEHVTDPVIEQSTDAIVQVGAVTICGTDLHILEVGVLNGRVRPGSTVVVVGVGPIGLAAIMTARLYSPGHIVAVDRDQSRLAAAHGAGADTVVHVGREDVDSVVGHLTGGLGPTSPSRRSDAGCAQSAATTAFTIPFAAHDAPNASEPGPSIPAANSPTATAGRYPCRRRRPRSTPRHSPMQAGVKTVISTMAGAPNVAA</sequence>
<comment type="cofactor">
    <cofactor evidence="1">
        <name>Zn(2+)</name>
        <dbReference type="ChEBI" id="CHEBI:29105"/>
    </cofactor>
</comment>
<protein>
    <recommendedName>
        <fullName evidence="8">Alcohol dehydrogenase GroES-like domain-containing protein</fullName>
    </recommendedName>
</protein>
<dbReference type="SUPFAM" id="SSF51735">
    <property type="entry name" value="NAD(P)-binding Rossmann-fold domains"/>
    <property type="match status" value="1"/>
</dbReference>
<dbReference type="Proteomes" id="UP001500635">
    <property type="component" value="Unassembled WGS sequence"/>
</dbReference>
<keyword evidence="7" id="KW-1185">Reference proteome</keyword>
<dbReference type="RefSeq" id="WP_385920926.1">
    <property type="nucleotide sequence ID" value="NZ_BAABFR010000034.1"/>
</dbReference>
<dbReference type="PANTHER" id="PTHR42813">
    <property type="entry name" value="ZINC-TYPE ALCOHOL DEHYDROGENASE-LIKE"/>
    <property type="match status" value="1"/>
</dbReference>
<comment type="similarity">
    <text evidence="2">Belongs to the zinc-containing alcohol dehydrogenase family.</text>
</comment>
<proteinExistence type="inferred from homology"/>
<dbReference type="PANTHER" id="PTHR42813:SF4">
    <property type="entry name" value="NADP-DEPENDENT ISOPROPANOL DEHYDROGENASE"/>
    <property type="match status" value="1"/>
</dbReference>
<evidence type="ECO:0000256" key="3">
    <source>
        <dbReference type="ARBA" id="ARBA00022723"/>
    </source>
</evidence>
<organism evidence="6 7">
    <name type="scientific">Tsukamurella soli</name>
    <dbReference type="NCBI Taxonomy" id="644556"/>
    <lineage>
        <taxon>Bacteria</taxon>
        <taxon>Bacillati</taxon>
        <taxon>Actinomycetota</taxon>
        <taxon>Actinomycetes</taxon>
        <taxon>Mycobacteriales</taxon>
        <taxon>Tsukamurellaceae</taxon>
        <taxon>Tsukamurella</taxon>
    </lineage>
</organism>
<name>A0ABP8JPH2_9ACTN</name>
<dbReference type="SUPFAM" id="SSF50129">
    <property type="entry name" value="GroES-like"/>
    <property type="match status" value="1"/>
</dbReference>
<dbReference type="InterPro" id="IPR011032">
    <property type="entry name" value="GroES-like_sf"/>
</dbReference>
<dbReference type="InterPro" id="IPR036291">
    <property type="entry name" value="NAD(P)-bd_dom_sf"/>
</dbReference>
<evidence type="ECO:0008006" key="8">
    <source>
        <dbReference type="Google" id="ProtNLM"/>
    </source>
</evidence>
<evidence type="ECO:0000256" key="1">
    <source>
        <dbReference type="ARBA" id="ARBA00001947"/>
    </source>
</evidence>
<feature type="region of interest" description="Disordered" evidence="5">
    <location>
        <begin position="155"/>
        <end position="196"/>
    </location>
</feature>
<accession>A0ABP8JPH2</accession>
<evidence type="ECO:0000256" key="4">
    <source>
        <dbReference type="ARBA" id="ARBA00022833"/>
    </source>
</evidence>
<dbReference type="EMBL" id="BAABFR010000034">
    <property type="protein sequence ID" value="GAA4393673.1"/>
    <property type="molecule type" value="Genomic_DNA"/>
</dbReference>
<comment type="caution">
    <text evidence="6">The sequence shown here is derived from an EMBL/GenBank/DDBJ whole genome shotgun (WGS) entry which is preliminary data.</text>
</comment>
<evidence type="ECO:0000313" key="6">
    <source>
        <dbReference type="EMBL" id="GAA4393673.1"/>
    </source>
</evidence>
<keyword evidence="4" id="KW-0862">Zinc</keyword>
<reference evidence="7" key="1">
    <citation type="journal article" date="2019" name="Int. J. Syst. Evol. Microbiol.">
        <title>The Global Catalogue of Microorganisms (GCM) 10K type strain sequencing project: providing services to taxonomists for standard genome sequencing and annotation.</title>
        <authorList>
            <consortium name="The Broad Institute Genomics Platform"/>
            <consortium name="The Broad Institute Genome Sequencing Center for Infectious Disease"/>
            <person name="Wu L."/>
            <person name="Ma J."/>
        </authorList>
    </citation>
    <scope>NUCLEOTIDE SEQUENCE [LARGE SCALE GENOMIC DNA]</scope>
    <source>
        <strain evidence="7">JCM 17688</strain>
    </source>
</reference>
<evidence type="ECO:0000313" key="7">
    <source>
        <dbReference type="Proteomes" id="UP001500635"/>
    </source>
</evidence>
<feature type="compositionally biased region" description="Basic residues" evidence="5">
    <location>
        <begin position="179"/>
        <end position="189"/>
    </location>
</feature>
<evidence type="ECO:0000256" key="5">
    <source>
        <dbReference type="SAM" id="MobiDB-lite"/>
    </source>
</evidence>
<keyword evidence="3" id="KW-0479">Metal-binding</keyword>